<comment type="subcellular location">
    <subcellularLocation>
        <location evidence="1">Membrane</location>
        <topology evidence="1">Multi-pass membrane protein</topology>
    </subcellularLocation>
</comment>
<evidence type="ECO:0008006" key="9">
    <source>
        <dbReference type="Google" id="ProtNLM"/>
    </source>
</evidence>
<feature type="compositionally biased region" description="Polar residues" evidence="5">
    <location>
        <begin position="1"/>
        <end position="10"/>
    </location>
</feature>
<dbReference type="GO" id="GO:0008320">
    <property type="term" value="F:protein transmembrane transporter activity"/>
    <property type="evidence" value="ECO:0007669"/>
    <property type="project" value="TreeGrafter"/>
</dbReference>
<feature type="transmembrane region" description="Helical" evidence="6">
    <location>
        <begin position="78"/>
        <end position="100"/>
    </location>
</feature>
<keyword evidence="2 6" id="KW-0812">Transmembrane</keyword>
<feature type="region of interest" description="Disordered" evidence="5">
    <location>
        <begin position="1"/>
        <end position="22"/>
    </location>
</feature>
<dbReference type="EMBL" id="KQ258536">
    <property type="protein sequence ID" value="KOM29777.1"/>
    <property type="molecule type" value="Genomic_DNA"/>
</dbReference>
<dbReference type="Pfam" id="PF02466">
    <property type="entry name" value="Tim17"/>
    <property type="match status" value="1"/>
</dbReference>
<gene>
    <name evidence="7" type="ORF">LR48_Vigan785s000500</name>
</gene>
<evidence type="ECO:0000256" key="6">
    <source>
        <dbReference type="SAM" id="Phobius"/>
    </source>
</evidence>
<dbReference type="STRING" id="3914.A0A0L9TH59"/>
<dbReference type="GO" id="GO:0009941">
    <property type="term" value="C:chloroplast envelope"/>
    <property type="evidence" value="ECO:0007669"/>
    <property type="project" value="TreeGrafter"/>
</dbReference>
<evidence type="ECO:0000256" key="5">
    <source>
        <dbReference type="SAM" id="MobiDB-lite"/>
    </source>
</evidence>
<dbReference type="GO" id="GO:0042721">
    <property type="term" value="C:TIM22 mitochondrial import inner membrane insertion complex"/>
    <property type="evidence" value="ECO:0007669"/>
    <property type="project" value="InterPro"/>
</dbReference>
<evidence type="ECO:0000313" key="8">
    <source>
        <dbReference type="Proteomes" id="UP000053144"/>
    </source>
</evidence>
<dbReference type="AlphaFoldDB" id="A0A0L9TH59"/>
<evidence type="ECO:0000256" key="1">
    <source>
        <dbReference type="ARBA" id="ARBA00004141"/>
    </source>
</evidence>
<evidence type="ECO:0000256" key="3">
    <source>
        <dbReference type="ARBA" id="ARBA00022989"/>
    </source>
</evidence>
<accession>A0A0L9TH59</accession>
<dbReference type="Proteomes" id="UP000053144">
    <property type="component" value="Unassembled WGS sequence"/>
</dbReference>
<feature type="compositionally biased region" description="Low complexity" evidence="5">
    <location>
        <begin position="11"/>
        <end position="20"/>
    </location>
</feature>
<evidence type="ECO:0000256" key="2">
    <source>
        <dbReference type="ARBA" id="ARBA00022692"/>
    </source>
</evidence>
<dbReference type="Gramene" id="KOM29777">
    <property type="protein sequence ID" value="KOM29777"/>
    <property type="gene ID" value="LR48_Vigan785s000500"/>
</dbReference>
<evidence type="ECO:0000256" key="4">
    <source>
        <dbReference type="ARBA" id="ARBA00023136"/>
    </source>
</evidence>
<dbReference type="InterPro" id="IPR039175">
    <property type="entry name" value="TIM22"/>
</dbReference>
<proteinExistence type="predicted"/>
<evidence type="ECO:0000313" key="7">
    <source>
        <dbReference type="EMBL" id="KOM29777.1"/>
    </source>
</evidence>
<reference evidence="8" key="1">
    <citation type="journal article" date="2015" name="Proc. Natl. Acad. Sci. U.S.A.">
        <title>Genome sequencing of adzuki bean (Vigna angularis) provides insight into high starch and low fat accumulation and domestication.</title>
        <authorList>
            <person name="Yang K."/>
            <person name="Tian Z."/>
            <person name="Chen C."/>
            <person name="Luo L."/>
            <person name="Zhao B."/>
            <person name="Wang Z."/>
            <person name="Yu L."/>
            <person name="Li Y."/>
            <person name="Sun Y."/>
            <person name="Li W."/>
            <person name="Chen Y."/>
            <person name="Li Y."/>
            <person name="Zhang Y."/>
            <person name="Ai D."/>
            <person name="Zhao J."/>
            <person name="Shang C."/>
            <person name="Ma Y."/>
            <person name="Wu B."/>
            <person name="Wang M."/>
            <person name="Gao L."/>
            <person name="Sun D."/>
            <person name="Zhang P."/>
            <person name="Guo F."/>
            <person name="Wang W."/>
            <person name="Li Y."/>
            <person name="Wang J."/>
            <person name="Varshney R.K."/>
            <person name="Wang J."/>
            <person name="Ling H.Q."/>
            <person name="Wan P."/>
        </authorList>
    </citation>
    <scope>NUCLEOTIDE SEQUENCE</scope>
    <source>
        <strain evidence="8">cv. Jingnong 6</strain>
    </source>
</reference>
<keyword evidence="4 6" id="KW-0472">Membrane</keyword>
<dbReference type="OMA" id="GNFGDHQ"/>
<name>A0A0L9TH59_PHAAN</name>
<dbReference type="GO" id="GO:0045036">
    <property type="term" value="P:protein targeting to chloroplast"/>
    <property type="evidence" value="ECO:0007669"/>
    <property type="project" value="TreeGrafter"/>
</dbReference>
<organism evidence="7 8">
    <name type="scientific">Phaseolus angularis</name>
    <name type="common">Azuki bean</name>
    <name type="synonym">Vigna angularis</name>
    <dbReference type="NCBI Taxonomy" id="3914"/>
    <lineage>
        <taxon>Eukaryota</taxon>
        <taxon>Viridiplantae</taxon>
        <taxon>Streptophyta</taxon>
        <taxon>Embryophyta</taxon>
        <taxon>Tracheophyta</taxon>
        <taxon>Spermatophyta</taxon>
        <taxon>Magnoliopsida</taxon>
        <taxon>eudicotyledons</taxon>
        <taxon>Gunneridae</taxon>
        <taxon>Pentapetalae</taxon>
        <taxon>rosids</taxon>
        <taxon>fabids</taxon>
        <taxon>Fabales</taxon>
        <taxon>Fabaceae</taxon>
        <taxon>Papilionoideae</taxon>
        <taxon>50 kb inversion clade</taxon>
        <taxon>NPAAA clade</taxon>
        <taxon>indigoferoid/millettioid clade</taxon>
        <taxon>Phaseoleae</taxon>
        <taxon>Vigna</taxon>
    </lineage>
</organism>
<protein>
    <recommendedName>
        <fullName evidence="9">Mitochondrial import inner membrane translocase subunit TIM22</fullName>
    </recommendedName>
</protein>
<sequence>MATPDSDATIQPQDSDSLSNPSPPNALVPAAPAVCLLRFATDSAGGALMGSVFGYGAGLFKKKGFKGSFVEAGSYAKVHWHLGALFLVLSGVHSLVVCILKRLRGKDDVINAGVAGCCTGLALSFPGSPQALLQSCLTFGAFSFIMEGLNKQQPALAVPMSLKKRSVQYNARPPLALSLQLPLPEELKEAFSFFSESLKQRSKGSYPTSQ</sequence>
<keyword evidence="3 6" id="KW-1133">Transmembrane helix</keyword>
<dbReference type="PANTHER" id="PTHR14110:SF1">
    <property type="entry name" value="CHLOROPLASTIC IMPORT INNER MEMBRANE TRANSLOCASE SUBUNIT TIM22-2-RELATED"/>
    <property type="match status" value="1"/>
</dbReference>
<dbReference type="GO" id="GO:0045039">
    <property type="term" value="P:protein insertion into mitochondrial inner membrane"/>
    <property type="evidence" value="ECO:0007669"/>
    <property type="project" value="InterPro"/>
</dbReference>
<dbReference type="PANTHER" id="PTHR14110">
    <property type="entry name" value="MITOCHONDRIAL IMPORT INNER MEMBRANE TRANSLOCASE SUBUNIT TIM22"/>
    <property type="match status" value="1"/>
</dbReference>